<evidence type="ECO:0000313" key="3">
    <source>
        <dbReference type="EMBL" id="AHF78866.1"/>
    </source>
</evidence>
<evidence type="ECO:0000256" key="1">
    <source>
        <dbReference type="ARBA" id="ARBA00011738"/>
    </source>
</evidence>
<dbReference type="KEGG" id="sod:Sant_3894"/>
<dbReference type="Proteomes" id="UP000019028">
    <property type="component" value="Chromosome"/>
</dbReference>
<dbReference type="PANTHER" id="PTHR33178:SF10">
    <property type="entry name" value="STRESS-RESPONSE A_B BARREL DOMAIN-CONTAINING PROTEIN"/>
    <property type="match status" value="1"/>
</dbReference>
<feature type="domain" description="Stress-response A/B barrel" evidence="2">
    <location>
        <begin position="2"/>
        <end position="101"/>
    </location>
</feature>
<proteinExistence type="predicted"/>
<dbReference type="InterPro" id="IPR013097">
    <property type="entry name" value="Dabb"/>
</dbReference>
<reference evidence="3 4" key="1">
    <citation type="journal article" date="2014" name="Genome Biol. Evol.">
        <title>Genome degeneration and adaptation in a nascent stage of symbiosis.</title>
        <authorList>
            <person name="Oakeson K.F."/>
            <person name="Gil R."/>
            <person name="Clayton A.L."/>
            <person name="Dunn D.M."/>
            <person name="von Niederhausern A.C."/>
            <person name="Hamil C."/>
            <person name="Aoyagi A."/>
            <person name="Duval B."/>
            <person name="Baca A."/>
            <person name="Silva F.J."/>
            <person name="Vallier A."/>
            <person name="Jackson D.G."/>
            <person name="Latorre A."/>
            <person name="Weiss R.B."/>
            <person name="Heddi A."/>
            <person name="Moya A."/>
            <person name="Dale C."/>
        </authorList>
    </citation>
    <scope>NUCLEOTIDE SEQUENCE [LARGE SCALE GENOMIC DNA]</scope>
    <source>
        <strain evidence="3 4">HS1</strain>
    </source>
</reference>
<protein>
    <submittedName>
        <fullName evidence="3">Stress responsive alpha-beta barrel domain-containing protein</fullName>
    </submittedName>
</protein>
<dbReference type="PROSITE" id="PS51502">
    <property type="entry name" value="S_R_A_B_BARREL"/>
    <property type="match status" value="1"/>
</dbReference>
<evidence type="ECO:0000313" key="4">
    <source>
        <dbReference type="Proteomes" id="UP000019028"/>
    </source>
</evidence>
<gene>
    <name evidence="3" type="ORF">Sant_3894</name>
</gene>
<dbReference type="SUPFAM" id="SSF54909">
    <property type="entry name" value="Dimeric alpha+beta barrel"/>
    <property type="match status" value="1"/>
</dbReference>
<accession>W0HYC1</accession>
<dbReference type="PANTHER" id="PTHR33178">
    <property type="match status" value="1"/>
</dbReference>
<sequence>MIEHNVFLQFRQDASQETIQSVAKALLDMETHIPSIKRARWYDNLSREQRDKGFHHMIALWFEDRSALEAYLAHPHHQTVSGDILLPALAQGVESLLVFDRRAEDGTDGR</sequence>
<dbReference type="Pfam" id="PF07876">
    <property type="entry name" value="Dabb"/>
    <property type="match status" value="1"/>
</dbReference>
<dbReference type="PATRIC" id="fig|1239307.3.peg.4312"/>
<dbReference type="SMART" id="SM00886">
    <property type="entry name" value="Dabb"/>
    <property type="match status" value="1"/>
</dbReference>
<evidence type="ECO:0000259" key="2">
    <source>
        <dbReference type="PROSITE" id="PS51502"/>
    </source>
</evidence>
<dbReference type="OrthoDB" id="9816070at2"/>
<dbReference type="EMBL" id="CP006569">
    <property type="protein sequence ID" value="AHF78866.1"/>
    <property type="molecule type" value="Genomic_DNA"/>
</dbReference>
<dbReference type="AlphaFoldDB" id="W0HYC1"/>
<comment type="subunit">
    <text evidence="1">Homodimer.</text>
</comment>
<dbReference type="RefSeq" id="WP_025423990.1">
    <property type="nucleotide sequence ID" value="NZ_CP006569.1"/>
</dbReference>
<dbReference type="Gene3D" id="3.30.70.100">
    <property type="match status" value="1"/>
</dbReference>
<dbReference type="InterPro" id="IPR011008">
    <property type="entry name" value="Dimeric_a/b-barrel"/>
</dbReference>
<dbReference type="HOGENOM" id="CLU_080664_4_2_6"/>
<name>W0HYC1_9GAMM</name>
<dbReference type="InterPro" id="IPR044662">
    <property type="entry name" value="HS1/DABB1-like"/>
</dbReference>
<organism evidence="3 4">
    <name type="scientific">Sodalis praecaptivus</name>
    <dbReference type="NCBI Taxonomy" id="1239307"/>
    <lineage>
        <taxon>Bacteria</taxon>
        <taxon>Pseudomonadati</taxon>
        <taxon>Pseudomonadota</taxon>
        <taxon>Gammaproteobacteria</taxon>
        <taxon>Enterobacterales</taxon>
        <taxon>Bruguierivoracaceae</taxon>
        <taxon>Sodalis</taxon>
    </lineage>
</organism>
<keyword evidence="4" id="KW-1185">Reference proteome</keyword>